<organism evidence="3 4">
    <name type="scientific">Euphydryas editha</name>
    <name type="common">Edith's checkerspot</name>
    <dbReference type="NCBI Taxonomy" id="104508"/>
    <lineage>
        <taxon>Eukaryota</taxon>
        <taxon>Metazoa</taxon>
        <taxon>Ecdysozoa</taxon>
        <taxon>Arthropoda</taxon>
        <taxon>Hexapoda</taxon>
        <taxon>Insecta</taxon>
        <taxon>Pterygota</taxon>
        <taxon>Neoptera</taxon>
        <taxon>Endopterygota</taxon>
        <taxon>Lepidoptera</taxon>
        <taxon>Glossata</taxon>
        <taxon>Ditrysia</taxon>
        <taxon>Papilionoidea</taxon>
        <taxon>Nymphalidae</taxon>
        <taxon>Nymphalinae</taxon>
        <taxon>Euphydryas</taxon>
    </lineage>
</organism>
<evidence type="ECO:0000259" key="2">
    <source>
        <dbReference type="PROSITE" id="PS51848"/>
    </source>
</evidence>
<name>A0AAU9UHJ4_EUPED</name>
<evidence type="ECO:0000256" key="1">
    <source>
        <dbReference type="SAM" id="Coils"/>
    </source>
</evidence>
<comment type="caution">
    <text evidence="3">The sequence shown here is derived from an EMBL/GenBank/DDBJ whole genome shotgun (WGS) entry which is preliminary data.</text>
</comment>
<dbReference type="InterPro" id="IPR050540">
    <property type="entry name" value="F-actin_Monoox_Mical"/>
</dbReference>
<evidence type="ECO:0000313" key="4">
    <source>
        <dbReference type="Proteomes" id="UP001153954"/>
    </source>
</evidence>
<dbReference type="Pfam" id="PF12130">
    <property type="entry name" value="bMERB_dom"/>
    <property type="match status" value="1"/>
</dbReference>
<dbReference type="EMBL" id="CAKOGL010000020">
    <property type="protein sequence ID" value="CAH2098578.1"/>
    <property type="molecule type" value="Genomic_DNA"/>
</dbReference>
<feature type="domain" description="BMERB" evidence="2">
    <location>
        <begin position="2"/>
        <end position="154"/>
    </location>
</feature>
<reference evidence="3" key="1">
    <citation type="submission" date="2022-03" db="EMBL/GenBank/DDBJ databases">
        <authorList>
            <person name="Tunstrom K."/>
        </authorList>
    </citation>
    <scope>NUCLEOTIDE SEQUENCE</scope>
</reference>
<keyword evidence="4" id="KW-1185">Reference proteome</keyword>
<proteinExistence type="predicted"/>
<dbReference type="SMART" id="SM01203">
    <property type="entry name" value="DUF3585"/>
    <property type="match status" value="1"/>
</dbReference>
<gene>
    <name evidence="3" type="ORF">EEDITHA_LOCUS13679</name>
</gene>
<accession>A0AAU9UHJ4</accession>
<evidence type="ECO:0000313" key="3">
    <source>
        <dbReference type="EMBL" id="CAH2098578.1"/>
    </source>
</evidence>
<dbReference type="InterPro" id="IPR022735">
    <property type="entry name" value="bMERB_dom"/>
</dbReference>
<dbReference type="Proteomes" id="UP001153954">
    <property type="component" value="Unassembled WGS sequence"/>
</dbReference>
<dbReference type="PANTHER" id="PTHR23167">
    <property type="entry name" value="CALPONIN HOMOLOGY DOMAIN-CONTAINING PROTEIN DDB_G0272472-RELATED"/>
    <property type="match status" value="1"/>
</dbReference>
<feature type="coiled-coil region" evidence="1">
    <location>
        <begin position="20"/>
        <end position="54"/>
    </location>
</feature>
<sequence>MVCARAAQSRSDGGYLAGELAALEREQRAVDERAAALEKQLRRVMDAADDTEEEDRLMSQWFNLVNKKNALLRRQMQLNILEQEEDLSRRCELLARELRLSLGVEEWRKTPGQKRRERLLLQELLSAVNERDRLVQEMDEQEKAIAEDDEIQRNLSNVEIQRKNNCILQ</sequence>
<dbReference type="PROSITE" id="PS51848">
    <property type="entry name" value="BMERB"/>
    <property type="match status" value="1"/>
</dbReference>
<protein>
    <recommendedName>
        <fullName evidence="2">BMERB domain-containing protein</fullName>
    </recommendedName>
</protein>
<dbReference type="PANTHER" id="PTHR23167:SF46">
    <property type="entry name" value="EPS15 HOMOLOGY DOMAIN CONTAINING PROTEIN-BINDING PROTEIN 1, ISOFORM F"/>
    <property type="match status" value="1"/>
</dbReference>
<keyword evidence="1" id="KW-0175">Coiled coil</keyword>
<dbReference type="AlphaFoldDB" id="A0AAU9UHJ4"/>